<dbReference type="InterPro" id="IPR046519">
    <property type="entry name" value="X-Tfes_XVIPCD"/>
</dbReference>
<dbReference type="PANTHER" id="PTHR34408:SF1">
    <property type="entry name" value="GLYCOSYL HYDROLASE FAMILY 19 DOMAIN-CONTAINING PROTEIN HI_1415"/>
    <property type="match status" value="1"/>
</dbReference>
<dbReference type="Pfam" id="PF00182">
    <property type="entry name" value="Glyco_hydro_19"/>
    <property type="match status" value="1"/>
</dbReference>
<reference evidence="4 5" key="1">
    <citation type="journal article" date="2024" name="Curr. Microbiol.">
        <title>Luteibacter sahnii sp. nov., A Novel Yellow-Colored Xanthomonadin Pigment Producing Probiotic Bacterium from Healthy Rice Seed Microbiome.</title>
        <authorList>
            <person name="Jaiswal G."/>
            <person name="Rana R."/>
            <person name="Nayak P.K."/>
            <person name="Chouhan R."/>
            <person name="Gandhi S.G."/>
            <person name="Patel H.K."/>
            <person name="Patil P.B."/>
        </authorList>
    </citation>
    <scope>NUCLEOTIDE SEQUENCE [LARGE SCALE GENOMIC DNA]</scope>
    <source>
        <strain evidence="4 5">PPL201</strain>
    </source>
</reference>
<keyword evidence="4" id="KW-0378">Hydrolase</keyword>
<evidence type="ECO:0000259" key="3">
    <source>
        <dbReference type="Pfam" id="PF20410"/>
    </source>
</evidence>
<evidence type="ECO:0000313" key="4">
    <source>
        <dbReference type="EMBL" id="MDF4024040.1"/>
    </source>
</evidence>
<protein>
    <submittedName>
        <fullName evidence="4">Glycoside hydrolase family 19 protein</fullName>
    </submittedName>
</protein>
<accession>A0ABT6B7M1</accession>
<evidence type="ECO:0000256" key="1">
    <source>
        <dbReference type="SAM" id="MobiDB-lite"/>
    </source>
</evidence>
<dbReference type="Proteomes" id="UP001528850">
    <property type="component" value="Unassembled WGS sequence"/>
</dbReference>
<name>A0ABT6B7M1_9GAMM</name>
<dbReference type="GO" id="GO:0016787">
    <property type="term" value="F:hydrolase activity"/>
    <property type="evidence" value="ECO:0007669"/>
    <property type="project" value="UniProtKB-KW"/>
</dbReference>
<dbReference type="PANTHER" id="PTHR34408">
    <property type="entry name" value="FAMILY PROTEIN, PUTATIVE-RELATED"/>
    <property type="match status" value="1"/>
</dbReference>
<evidence type="ECO:0000259" key="2">
    <source>
        <dbReference type="Pfam" id="PF00182"/>
    </source>
</evidence>
<dbReference type="SUPFAM" id="SSF53955">
    <property type="entry name" value="Lysozyme-like"/>
    <property type="match status" value="1"/>
</dbReference>
<feature type="domain" description="X-Tfes XVIPCD" evidence="3">
    <location>
        <begin position="213"/>
        <end position="306"/>
    </location>
</feature>
<comment type="caution">
    <text evidence="4">The sequence shown here is derived from an EMBL/GenBank/DDBJ whole genome shotgun (WGS) entry which is preliminary data.</text>
</comment>
<dbReference type="InterPro" id="IPR000726">
    <property type="entry name" value="Glyco_hydro_19_cat"/>
</dbReference>
<dbReference type="Pfam" id="PF20410">
    <property type="entry name" value="X-Tfes_XVIPCD"/>
    <property type="match status" value="1"/>
</dbReference>
<evidence type="ECO:0000313" key="5">
    <source>
        <dbReference type="Proteomes" id="UP001528850"/>
    </source>
</evidence>
<proteinExistence type="predicted"/>
<feature type="domain" description="Glycoside hydrolase family 19 catalytic" evidence="2">
    <location>
        <begin position="98"/>
        <end position="150"/>
    </location>
</feature>
<feature type="region of interest" description="Disordered" evidence="1">
    <location>
        <begin position="293"/>
        <end position="332"/>
    </location>
</feature>
<keyword evidence="5" id="KW-1185">Reference proteome</keyword>
<sequence length="332" mass="36629">MAIDRETQVMMDAYSAGIRSPKELANYMAQVTHESNGLNRLEESFRYTRHISQIPVQSAWREGANQLDSARKDALQGKPERLAELMYGGRNGNDEPGDGWKYHGRGYLPLNGKDSYRAAGDALGIDLAGQPDLAADPQNASKVAAWYWSSRVPEHAKEDVKAATLAMNGKYHGLEDRERRFADWERRLTPDVMQRLESGSVGLPMEKTPTPSPDTALVDQARQGVHLLDAQRGRQPDQFSENFSGSLAVAARRDGLERIDHVVLSDDATRGYAVQGALDSPHKRMAEVQTARAVNTPFEESMKQLAAHPDRQPQPAQDTPPSQKPLAPGPGL</sequence>
<dbReference type="EMBL" id="JARJJS010000001">
    <property type="protein sequence ID" value="MDF4024040.1"/>
    <property type="molecule type" value="Genomic_DNA"/>
</dbReference>
<gene>
    <name evidence="4" type="ORF">P3W24_03500</name>
</gene>
<dbReference type="InterPro" id="IPR023346">
    <property type="entry name" value="Lysozyme-like_dom_sf"/>
</dbReference>
<dbReference type="InterPro" id="IPR052354">
    <property type="entry name" value="Cell_Wall_Dynamics_Protein"/>
</dbReference>
<dbReference type="Gene3D" id="1.10.530.10">
    <property type="match status" value="1"/>
</dbReference>
<organism evidence="4 5">
    <name type="scientific">Luteibacter sahnii</name>
    <dbReference type="NCBI Taxonomy" id="3021977"/>
    <lineage>
        <taxon>Bacteria</taxon>
        <taxon>Pseudomonadati</taxon>
        <taxon>Pseudomonadota</taxon>
        <taxon>Gammaproteobacteria</taxon>
        <taxon>Lysobacterales</taxon>
        <taxon>Rhodanobacteraceae</taxon>
        <taxon>Luteibacter</taxon>
    </lineage>
</organism>